<dbReference type="Proteomes" id="UP000010793">
    <property type="component" value="Chromosome"/>
</dbReference>
<organism evidence="1 2">
    <name type="scientific">Brachyspira pilosicoli P43/6/78</name>
    <dbReference type="NCBI Taxonomy" id="1042417"/>
    <lineage>
        <taxon>Bacteria</taxon>
        <taxon>Pseudomonadati</taxon>
        <taxon>Spirochaetota</taxon>
        <taxon>Spirochaetia</taxon>
        <taxon>Brachyspirales</taxon>
        <taxon>Brachyspiraceae</taxon>
        <taxon>Brachyspira</taxon>
    </lineage>
</organism>
<evidence type="ECO:0000313" key="2">
    <source>
        <dbReference type="Proteomes" id="UP000010793"/>
    </source>
</evidence>
<dbReference type="AlphaFoldDB" id="A0A3B6VNM1"/>
<evidence type="ECO:0000313" key="1">
    <source>
        <dbReference type="EMBL" id="AGA66132.1"/>
    </source>
</evidence>
<dbReference type="RefSeq" id="WP_015274243.1">
    <property type="nucleotide sequence ID" value="NC_019908.1"/>
</dbReference>
<dbReference type="EMBL" id="CP002873">
    <property type="protein sequence ID" value="AGA66132.1"/>
    <property type="molecule type" value="Genomic_DNA"/>
</dbReference>
<gene>
    <name evidence="1" type="ORF">BPP43_04230</name>
</gene>
<accession>A0A3B6VNM1</accession>
<sequence>MKKIIFCIITLISIFAISCKNEGGSIYAMEQRYKNFLNILPKEVRDDYLLTSSKYSNEYKMWIDEFDTWASNTINKENEDEKEIASRLTPDRIEYALETLTSRNYERALPIELMSKVKTHTDNLSLKIKELEQDEAFSNSMYKLKQDEAVTHFNTEDTIFYYVWNYLITINRDRRFQ</sequence>
<proteinExistence type="predicted"/>
<dbReference type="PROSITE" id="PS51257">
    <property type="entry name" value="PROKAR_LIPOPROTEIN"/>
    <property type="match status" value="1"/>
</dbReference>
<reference evidence="1 2" key="1">
    <citation type="journal article" date="2013" name="Genome Announc.">
        <title>Complete Genome Sequence of the Porcine Strain Brachyspira pilosicoli P43/6/78(T.).</title>
        <authorList>
            <person name="Lin C."/>
            <person name="den Bakker H.C."/>
            <person name="Suzuki H."/>
            <person name="Lefebure T."/>
            <person name="Ponnala L."/>
            <person name="Sun Q."/>
            <person name="Stanhope M.J."/>
            <person name="Wiedmann M."/>
            <person name="Duhamel G.E."/>
        </authorList>
    </citation>
    <scope>NUCLEOTIDE SEQUENCE [LARGE SCALE GENOMIC DNA]</scope>
    <source>
        <strain evidence="1 2">P43/6/78</strain>
    </source>
</reference>
<protein>
    <recommendedName>
        <fullName evidence="3">Lipoprotein</fullName>
    </recommendedName>
</protein>
<dbReference type="KEGG" id="bpip:BPP43_04230"/>
<evidence type="ECO:0008006" key="3">
    <source>
        <dbReference type="Google" id="ProtNLM"/>
    </source>
</evidence>
<name>A0A3B6VNM1_BRAPL</name>
<keyword evidence="2" id="KW-1185">Reference proteome</keyword>